<keyword evidence="5" id="KW-1185">Reference proteome</keyword>
<gene>
    <name evidence="4" type="ORF">M407DRAFT_22614</name>
</gene>
<dbReference type="Proteomes" id="UP000054248">
    <property type="component" value="Unassembled WGS sequence"/>
</dbReference>
<name>A0A0C3L312_9AGAM</name>
<dbReference type="PROSITE" id="PS01186">
    <property type="entry name" value="EGF_2"/>
    <property type="match status" value="1"/>
</dbReference>
<keyword evidence="1" id="KW-0732">Signal</keyword>
<evidence type="ECO:0000313" key="4">
    <source>
        <dbReference type="EMBL" id="KIO28138.1"/>
    </source>
</evidence>
<reference evidence="5" key="2">
    <citation type="submission" date="2015-01" db="EMBL/GenBank/DDBJ databases">
        <title>Evolutionary Origins and Diversification of the Mycorrhizal Mutualists.</title>
        <authorList>
            <consortium name="DOE Joint Genome Institute"/>
            <consortium name="Mycorrhizal Genomics Consortium"/>
            <person name="Kohler A."/>
            <person name="Kuo A."/>
            <person name="Nagy L.G."/>
            <person name="Floudas D."/>
            <person name="Copeland A."/>
            <person name="Barry K.W."/>
            <person name="Cichocki N."/>
            <person name="Veneault-Fourrey C."/>
            <person name="LaButti K."/>
            <person name="Lindquist E.A."/>
            <person name="Lipzen A."/>
            <person name="Lundell T."/>
            <person name="Morin E."/>
            <person name="Murat C."/>
            <person name="Riley R."/>
            <person name="Ohm R."/>
            <person name="Sun H."/>
            <person name="Tunlid A."/>
            <person name="Henrissat B."/>
            <person name="Grigoriev I.V."/>
            <person name="Hibbett D.S."/>
            <person name="Martin F."/>
        </authorList>
    </citation>
    <scope>NUCLEOTIDE SEQUENCE [LARGE SCALE GENOMIC DNA]</scope>
    <source>
        <strain evidence="5">MUT 4182</strain>
    </source>
</reference>
<dbReference type="STRING" id="1051891.A0A0C3L312"/>
<dbReference type="OrthoDB" id="66620at2759"/>
<organism evidence="4 5">
    <name type="scientific">Tulasnella calospora MUT 4182</name>
    <dbReference type="NCBI Taxonomy" id="1051891"/>
    <lineage>
        <taxon>Eukaryota</taxon>
        <taxon>Fungi</taxon>
        <taxon>Dikarya</taxon>
        <taxon>Basidiomycota</taxon>
        <taxon>Agaricomycotina</taxon>
        <taxon>Agaricomycetes</taxon>
        <taxon>Cantharellales</taxon>
        <taxon>Tulasnellaceae</taxon>
        <taxon>Tulasnella</taxon>
    </lineage>
</organism>
<feature type="domain" description="EGF-like" evidence="2 3">
    <location>
        <begin position="34"/>
        <end position="45"/>
    </location>
</feature>
<dbReference type="AlphaFoldDB" id="A0A0C3L312"/>
<reference evidence="4 5" key="1">
    <citation type="submission" date="2014-04" db="EMBL/GenBank/DDBJ databases">
        <authorList>
            <consortium name="DOE Joint Genome Institute"/>
            <person name="Kuo A."/>
            <person name="Girlanda M."/>
            <person name="Perotto S."/>
            <person name="Kohler A."/>
            <person name="Nagy L.G."/>
            <person name="Floudas D."/>
            <person name="Copeland A."/>
            <person name="Barry K.W."/>
            <person name="Cichocki N."/>
            <person name="Veneault-Fourrey C."/>
            <person name="LaButti K."/>
            <person name="Lindquist E.A."/>
            <person name="Lipzen A."/>
            <person name="Lundell T."/>
            <person name="Morin E."/>
            <person name="Murat C."/>
            <person name="Sun H."/>
            <person name="Tunlid A."/>
            <person name="Henrissat B."/>
            <person name="Grigoriev I.V."/>
            <person name="Hibbett D.S."/>
            <person name="Martin F."/>
            <person name="Nordberg H.P."/>
            <person name="Cantor M.N."/>
            <person name="Hua S.X."/>
        </authorList>
    </citation>
    <scope>NUCLEOTIDE SEQUENCE [LARGE SCALE GENOMIC DNA]</scope>
    <source>
        <strain evidence="4 5">MUT 4182</strain>
    </source>
</reference>
<evidence type="ECO:0000259" key="3">
    <source>
        <dbReference type="PROSITE" id="PS01186"/>
    </source>
</evidence>
<evidence type="ECO:0000256" key="1">
    <source>
        <dbReference type="SAM" id="SignalP"/>
    </source>
</evidence>
<feature type="chain" id="PRO_5002166513" description="EGF-like domain-containing protein" evidence="1">
    <location>
        <begin position="20"/>
        <end position="241"/>
    </location>
</feature>
<dbReference type="PROSITE" id="PS00022">
    <property type="entry name" value="EGF_1"/>
    <property type="match status" value="1"/>
</dbReference>
<dbReference type="EMBL" id="KN822998">
    <property type="protein sequence ID" value="KIO28138.1"/>
    <property type="molecule type" value="Genomic_DNA"/>
</dbReference>
<evidence type="ECO:0000313" key="5">
    <source>
        <dbReference type="Proteomes" id="UP000054248"/>
    </source>
</evidence>
<sequence length="241" mass="24888">MAPALFWALLGLLPAVILGQTTCSNYGSANGTQCACPPGFAGSTCAEAACGGTIFQGLSRPLASTTNGFSNITTCPCQDGWGGVGCNTCQTNQACQSGYNSVFGDAASTAAATGVDATLQCNTAARVYASGEMSCQVINPTLQALYPGRTALNILRTLDPSLSTLRNISDLGDKGSIRAQLWYNDVETFYCQASDCTQTEDSESGAVSWQCNNLSCTCIPGSTFCGASPVRPSNLLSLALF</sequence>
<dbReference type="HOGENOM" id="CLU_1152463_0_0_1"/>
<protein>
    <recommendedName>
        <fullName evidence="2 3">EGF-like domain-containing protein</fullName>
    </recommendedName>
</protein>
<proteinExistence type="predicted"/>
<evidence type="ECO:0000259" key="2">
    <source>
        <dbReference type="PROSITE" id="PS00022"/>
    </source>
</evidence>
<feature type="signal peptide" evidence="1">
    <location>
        <begin position="1"/>
        <end position="19"/>
    </location>
</feature>
<dbReference type="InterPro" id="IPR000742">
    <property type="entry name" value="EGF"/>
</dbReference>
<accession>A0A0C3L312</accession>